<accession>A0A0F9DIT1</accession>
<dbReference type="InterPro" id="IPR038765">
    <property type="entry name" value="Papain-like_cys_pep_sf"/>
</dbReference>
<organism evidence="1">
    <name type="scientific">marine sediment metagenome</name>
    <dbReference type="NCBI Taxonomy" id="412755"/>
    <lineage>
        <taxon>unclassified sequences</taxon>
        <taxon>metagenomes</taxon>
        <taxon>ecological metagenomes</taxon>
    </lineage>
</organism>
<protein>
    <recommendedName>
        <fullName evidence="2">Peptidase C51 domain-containing protein</fullName>
    </recommendedName>
</protein>
<dbReference type="SUPFAM" id="SSF54001">
    <property type="entry name" value="Cysteine proteinases"/>
    <property type="match status" value="1"/>
</dbReference>
<dbReference type="EMBL" id="LAZR01028782">
    <property type="protein sequence ID" value="KKL61559.1"/>
    <property type="molecule type" value="Genomic_DNA"/>
</dbReference>
<sequence>MVNPTTILGFSFLLFLFSPSPALSPSLDIPDELDLSFVQNSAVMAKNNPNTALQIWKTGDYGGQCVYFVQQFLDIFQDCKLNDCDSHPFRGSAKYIVPNLEDPEIGTAVLFNTIYGHTAVVIGIYDNELELAESNYNLDERVSIGRRVPIDDPDIRGYFKF</sequence>
<name>A0A0F9DIT1_9ZZZZ</name>
<evidence type="ECO:0000313" key="1">
    <source>
        <dbReference type="EMBL" id="KKL61559.1"/>
    </source>
</evidence>
<comment type="caution">
    <text evidence="1">The sequence shown here is derived from an EMBL/GenBank/DDBJ whole genome shotgun (WGS) entry which is preliminary data.</text>
</comment>
<reference evidence="1" key="1">
    <citation type="journal article" date="2015" name="Nature">
        <title>Complex archaea that bridge the gap between prokaryotes and eukaryotes.</title>
        <authorList>
            <person name="Spang A."/>
            <person name="Saw J.H."/>
            <person name="Jorgensen S.L."/>
            <person name="Zaremba-Niedzwiedzka K."/>
            <person name="Martijn J."/>
            <person name="Lind A.E."/>
            <person name="van Eijk R."/>
            <person name="Schleper C."/>
            <person name="Guy L."/>
            <person name="Ettema T.J."/>
        </authorList>
    </citation>
    <scope>NUCLEOTIDE SEQUENCE</scope>
</reference>
<proteinExistence type="predicted"/>
<dbReference type="AlphaFoldDB" id="A0A0F9DIT1"/>
<gene>
    <name evidence="1" type="ORF">LCGC14_2194110</name>
</gene>
<evidence type="ECO:0008006" key="2">
    <source>
        <dbReference type="Google" id="ProtNLM"/>
    </source>
</evidence>